<name>A0A319EHB8_9EURO</name>
<evidence type="ECO:0000313" key="1">
    <source>
        <dbReference type="EMBL" id="PYH90342.1"/>
    </source>
</evidence>
<sequence length="152" mass="16861">MGFQNDGDSVADDAVQRKHAMSAAISLAGCGILMSKKAAASDILDAFNIHPSDSIDLPFYFNRKAVAHIPTNGIFSSGPVTPSLALITFDTIQLLRREYICRPSYTRFNAPVHRIQQKKLASIKPPNRAEDPYIVAILVALAQKQRRRRQQQ</sequence>
<accession>A0A319EHB8</accession>
<reference evidence="1 2" key="1">
    <citation type="submission" date="2018-02" db="EMBL/GenBank/DDBJ databases">
        <title>The genomes of Aspergillus section Nigri reveals drivers in fungal speciation.</title>
        <authorList>
            <consortium name="DOE Joint Genome Institute"/>
            <person name="Vesth T.C."/>
            <person name="Nybo J."/>
            <person name="Theobald S."/>
            <person name="Brandl J."/>
            <person name="Frisvad J.C."/>
            <person name="Nielsen K.F."/>
            <person name="Lyhne E.K."/>
            <person name="Kogle M.E."/>
            <person name="Kuo A."/>
            <person name="Riley R."/>
            <person name="Clum A."/>
            <person name="Nolan M."/>
            <person name="Lipzen A."/>
            <person name="Salamov A."/>
            <person name="Henrissat B."/>
            <person name="Wiebenga A."/>
            <person name="De vries R.P."/>
            <person name="Grigoriev I.V."/>
            <person name="Mortensen U.H."/>
            <person name="Andersen M.R."/>
            <person name="Baker S.E."/>
        </authorList>
    </citation>
    <scope>NUCLEOTIDE SEQUENCE [LARGE SCALE GENOMIC DNA]</scope>
    <source>
        <strain evidence="1 2">CBS 707.79</strain>
    </source>
</reference>
<proteinExistence type="predicted"/>
<dbReference type="Proteomes" id="UP000247810">
    <property type="component" value="Unassembled WGS sequence"/>
</dbReference>
<dbReference type="EMBL" id="KZ825986">
    <property type="protein sequence ID" value="PYH90342.1"/>
    <property type="molecule type" value="Genomic_DNA"/>
</dbReference>
<gene>
    <name evidence="1" type="ORF">BO71DRAFT_487183</name>
</gene>
<dbReference type="AlphaFoldDB" id="A0A319EHB8"/>
<dbReference type="OrthoDB" id="4507975at2759"/>
<evidence type="ECO:0000313" key="2">
    <source>
        <dbReference type="Proteomes" id="UP000247810"/>
    </source>
</evidence>
<protein>
    <submittedName>
        <fullName evidence="1">Uncharacterized protein</fullName>
    </submittedName>
</protein>
<dbReference type="VEuPathDB" id="FungiDB:BO71DRAFT_487183"/>
<organism evidence="1 2">
    <name type="scientific">Aspergillus ellipticus CBS 707.79</name>
    <dbReference type="NCBI Taxonomy" id="1448320"/>
    <lineage>
        <taxon>Eukaryota</taxon>
        <taxon>Fungi</taxon>
        <taxon>Dikarya</taxon>
        <taxon>Ascomycota</taxon>
        <taxon>Pezizomycotina</taxon>
        <taxon>Eurotiomycetes</taxon>
        <taxon>Eurotiomycetidae</taxon>
        <taxon>Eurotiales</taxon>
        <taxon>Aspergillaceae</taxon>
        <taxon>Aspergillus</taxon>
        <taxon>Aspergillus subgen. Circumdati</taxon>
    </lineage>
</organism>
<keyword evidence="2" id="KW-1185">Reference proteome</keyword>